<gene>
    <name evidence="2" type="ORF">NHU_00433</name>
</gene>
<dbReference type="Gene3D" id="4.10.410.40">
    <property type="match status" value="1"/>
</dbReference>
<accession>A0A0D6AXF4</accession>
<dbReference type="InterPro" id="IPR032494">
    <property type="entry name" value="Phage_TTP_N"/>
</dbReference>
<dbReference type="AlphaFoldDB" id="A0A0D6AXF4"/>
<feature type="domain" description="Lambda phage tail tube protein N-terminal" evidence="1">
    <location>
        <begin position="22"/>
        <end position="135"/>
    </location>
</feature>
<dbReference type="EMBL" id="AP014800">
    <property type="protein sequence ID" value="BAQ67603.1"/>
    <property type="molecule type" value="Genomic_DNA"/>
</dbReference>
<dbReference type="PATRIC" id="fig|35806.4.peg.444"/>
<evidence type="ECO:0000313" key="2">
    <source>
        <dbReference type="EMBL" id="BAQ67603.1"/>
    </source>
</evidence>
<reference evidence="2 3" key="1">
    <citation type="submission" date="2015-02" db="EMBL/GenBank/DDBJ databases">
        <title>Genome sequene of Rhodovulum sulfidophilum DSM 2351.</title>
        <authorList>
            <person name="Nagao N."/>
        </authorList>
    </citation>
    <scope>NUCLEOTIDE SEQUENCE [LARGE SCALE GENOMIC DNA]</scope>
    <source>
        <strain evidence="2 3">DSM 2351</strain>
    </source>
</reference>
<dbReference type="Pfam" id="PF16461">
    <property type="entry name" value="Phage_TTP_12"/>
    <property type="match status" value="1"/>
</dbReference>
<evidence type="ECO:0000259" key="1">
    <source>
        <dbReference type="Pfam" id="PF16461"/>
    </source>
</evidence>
<organism evidence="2 3">
    <name type="scientific">Rhodovulum sulfidophilum</name>
    <name type="common">Rhodobacter sulfidophilus</name>
    <dbReference type="NCBI Taxonomy" id="35806"/>
    <lineage>
        <taxon>Bacteria</taxon>
        <taxon>Pseudomonadati</taxon>
        <taxon>Pseudomonadota</taxon>
        <taxon>Alphaproteobacteria</taxon>
        <taxon>Rhodobacterales</taxon>
        <taxon>Paracoccaceae</taxon>
        <taxon>Rhodovulum</taxon>
    </lineage>
</organism>
<dbReference type="KEGG" id="rsu:NHU_00433"/>
<name>A0A0D6AXF4_RHOSU</name>
<dbReference type="Proteomes" id="UP000064912">
    <property type="component" value="Chromosome"/>
</dbReference>
<protein>
    <submittedName>
        <fullName evidence="2">Outer capsid protein</fullName>
    </submittedName>
</protein>
<proteinExistence type="predicted"/>
<evidence type="ECO:0000313" key="3">
    <source>
        <dbReference type="Proteomes" id="UP000064912"/>
    </source>
</evidence>
<sequence>MNDDITEADIGHGARLGLQAEDGSFQDLAMVTRIKPVGWTRDEEEATHLQSPGRYKQFLPGLKEQTPCEADLNWIPSVPDRLIAAFEAGRQTWQITAPNGVRMQFPGFITTYEPGEFSNGKMTASVTIRPAGRATILEAE</sequence>